<proteinExistence type="predicted"/>
<feature type="non-terminal residue" evidence="2">
    <location>
        <position position="1"/>
    </location>
</feature>
<accession>A0A9K3D533</accession>
<sequence length="110" mass="12212">MFPLSTLLSLLIAAFRNYEEIESESNELVAQLVTMLPVAREKSTPSSFDAVEKAYRLLSQRMSAFQDQLQTSMPQCVSVLNQASCVQSTPPSDPLYVSECLDAAEAVRDY</sequence>
<evidence type="ECO:0000256" key="1">
    <source>
        <dbReference type="SAM" id="SignalP"/>
    </source>
</evidence>
<evidence type="ECO:0000313" key="3">
    <source>
        <dbReference type="Proteomes" id="UP000265618"/>
    </source>
</evidence>
<comment type="caution">
    <text evidence="2">The sequence shown here is derived from an EMBL/GenBank/DDBJ whole genome shotgun (WGS) entry which is preliminary data.</text>
</comment>
<evidence type="ECO:0000313" key="2">
    <source>
        <dbReference type="EMBL" id="GIQ88772.1"/>
    </source>
</evidence>
<keyword evidence="1" id="KW-0732">Signal</keyword>
<keyword evidence="3" id="KW-1185">Reference proteome</keyword>
<dbReference type="AlphaFoldDB" id="A0A9K3D533"/>
<dbReference type="Proteomes" id="UP000265618">
    <property type="component" value="Unassembled WGS sequence"/>
</dbReference>
<reference evidence="2 3" key="1">
    <citation type="journal article" date="2018" name="PLoS ONE">
        <title>The draft genome of Kipferlia bialata reveals reductive genome evolution in fornicate parasites.</title>
        <authorList>
            <person name="Tanifuji G."/>
            <person name="Takabayashi S."/>
            <person name="Kume K."/>
            <person name="Takagi M."/>
            <person name="Nakayama T."/>
            <person name="Kamikawa R."/>
            <person name="Inagaki Y."/>
            <person name="Hashimoto T."/>
        </authorList>
    </citation>
    <scope>NUCLEOTIDE SEQUENCE [LARGE SCALE GENOMIC DNA]</scope>
    <source>
        <strain evidence="2">NY0173</strain>
    </source>
</reference>
<name>A0A9K3D533_9EUKA</name>
<gene>
    <name evidence="2" type="ORF">KIPB_011099</name>
</gene>
<organism evidence="2 3">
    <name type="scientific">Kipferlia bialata</name>
    <dbReference type="NCBI Taxonomy" id="797122"/>
    <lineage>
        <taxon>Eukaryota</taxon>
        <taxon>Metamonada</taxon>
        <taxon>Carpediemonas-like organisms</taxon>
        <taxon>Kipferlia</taxon>
    </lineage>
</organism>
<protein>
    <submittedName>
        <fullName evidence="2">Uncharacterized protein</fullName>
    </submittedName>
</protein>
<feature type="chain" id="PRO_5039929709" evidence="1">
    <location>
        <begin position="24"/>
        <end position="110"/>
    </location>
</feature>
<dbReference type="EMBL" id="BDIP01004373">
    <property type="protein sequence ID" value="GIQ88772.1"/>
    <property type="molecule type" value="Genomic_DNA"/>
</dbReference>
<feature type="signal peptide" evidence="1">
    <location>
        <begin position="1"/>
        <end position="23"/>
    </location>
</feature>